<evidence type="ECO:0000256" key="4">
    <source>
        <dbReference type="ARBA" id="ARBA00023239"/>
    </source>
</evidence>
<dbReference type="SUPFAM" id="SSF51569">
    <property type="entry name" value="Aldolase"/>
    <property type="match status" value="1"/>
</dbReference>
<dbReference type="NCBIfam" id="TIGR00126">
    <property type="entry name" value="deoC"/>
    <property type="match status" value="1"/>
</dbReference>
<evidence type="ECO:0000256" key="1">
    <source>
        <dbReference type="ARBA" id="ARBA00004816"/>
    </source>
</evidence>
<evidence type="ECO:0000256" key="6">
    <source>
        <dbReference type="ARBA" id="ARBA00048791"/>
    </source>
</evidence>
<comment type="catalytic activity">
    <reaction evidence="6">
        <text>2-deoxy-D-ribose 5-phosphate = D-glyceraldehyde 3-phosphate + acetaldehyde</text>
        <dbReference type="Rhea" id="RHEA:12821"/>
        <dbReference type="ChEBI" id="CHEBI:15343"/>
        <dbReference type="ChEBI" id="CHEBI:59776"/>
        <dbReference type="ChEBI" id="CHEBI:62877"/>
        <dbReference type="EC" id="4.1.2.4"/>
    </reaction>
</comment>
<dbReference type="CDD" id="cd00959">
    <property type="entry name" value="DeoC"/>
    <property type="match status" value="1"/>
</dbReference>
<comment type="similarity">
    <text evidence="2">Belongs to the DeoC/FbaB aldolase family. DeoC type 2 subfamily.</text>
</comment>
<evidence type="ECO:0000256" key="5">
    <source>
        <dbReference type="ARBA" id="ARBA00023270"/>
    </source>
</evidence>
<dbReference type="InterPro" id="IPR013785">
    <property type="entry name" value="Aldolase_TIM"/>
</dbReference>
<reference evidence="9 10" key="1">
    <citation type="submission" date="2023-07" db="EMBL/GenBank/DDBJ databases">
        <title>Genomic Encyclopedia of Type Strains, Phase IV (KMG-IV): sequencing the most valuable type-strain genomes for metagenomic binning, comparative biology and taxonomic classification.</title>
        <authorList>
            <person name="Goeker M."/>
        </authorList>
    </citation>
    <scope>NUCLEOTIDE SEQUENCE [LARGE SCALE GENOMIC DNA]</scope>
    <source>
        <strain evidence="9 10">DSM 5896</strain>
    </source>
</reference>
<proteinExistence type="inferred from homology"/>
<name>A0ABU0FGQ6_9HYPH</name>
<dbReference type="PANTHER" id="PTHR10889:SF3">
    <property type="entry name" value="DEOXYRIBOSE-PHOSPHATE ALDOLASE"/>
    <property type="match status" value="1"/>
</dbReference>
<evidence type="ECO:0000256" key="2">
    <source>
        <dbReference type="ARBA" id="ARBA00009473"/>
    </source>
</evidence>
<dbReference type="GO" id="GO:0004139">
    <property type="term" value="F:deoxyribose-phosphate aldolase activity"/>
    <property type="evidence" value="ECO:0007669"/>
    <property type="project" value="UniProtKB-EC"/>
</dbReference>
<keyword evidence="5" id="KW-0704">Schiff base</keyword>
<comment type="caution">
    <text evidence="9">The sequence shown here is derived from an EMBL/GenBank/DDBJ whole genome shotgun (WGS) entry which is preliminary data.</text>
</comment>
<evidence type="ECO:0000256" key="8">
    <source>
        <dbReference type="SAM" id="MobiDB-lite"/>
    </source>
</evidence>
<dbReference type="InterPro" id="IPR011343">
    <property type="entry name" value="DeoC"/>
</dbReference>
<dbReference type="Proteomes" id="UP001237448">
    <property type="component" value="Unassembled WGS sequence"/>
</dbReference>
<dbReference type="InterPro" id="IPR002915">
    <property type="entry name" value="DeoC/FbaB/LacD_aldolase"/>
</dbReference>
<accession>A0ABU0FGQ6</accession>
<evidence type="ECO:0000313" key="9">
    <source>
        <dbReference type="EMBL" id="MDQ0393288.1"/>
    </source>
</evidence>
<dbReference type="SMART" id="SM01133">
    <property type="entry name" value="DeoC"/>
    <property type="match status" value="1"/>
</dbReference>
<organism evidence="9 10">
    <name type="scientific">Labrys monachus</name>
    <dbReference type="NCBI Taxonomy" id="217067"/>
    <lineage>
        <taxon>Bacteria</taxon>
        <taxon>Pseudomonadati</taxon>
        <taxon>Pseudomonadota</taxon>
        <taxon>Alphaproteobacteria</taxon>
        <taxon>Hyphomicrobiales</taxon>
        <taxon>Xanthobacteraceae</taxon>
        <taxon>Labrys</taxon>
    </lineage>
</organism>
<gene>
    <name evidence="9" type="ORF">J3R73_003080</name>
</gene>
<dbReference type="Pfam" id="PF01791">
    <property type="entry name" value="DeoC"/>
    <property type="match status" value="1"/>
</dbReference>
<keyword evidence="10" id="KW-1185">Reference proteome</keyword>
<dbReference type="RefSeq" id="WP_307428415.1">
    <property type="nucleotide sequence ID" value="NZ_JAUSVK010000001.1"/>
</dbReference>
<dbReference type="PANTHER" id="PTHR10889">
    <property type="entry name" value="DEOXYRIBOSE-PHOSPHATE ALDOLASE"/>
    <property type="match status" value="1"/>
</dbReference>
<feature type="compositionally biased region" description="Low complexity" evidence="8">
    <location>
        <begin position="8"/>
        <end position="22"/>
    </location>
</feature>
<evidence type="ECO:0000256" key="3">
    <source>
        <dbReference type="ARBA" id="ARBA00012515"/>
    </source>
</evidence>
<dbReference type="EMBL" id="JAUSVK010000001">
    <property type="protein sequence ID" value="MDQ0393288.1"/>
    <property type="molecule type" value="Genomic_DNA"/>
</dbReference>
<feature type="region of interest" description="Disordered" evidence="8">
    <location>
        <begin position="1"/>
        <end position="22"/>
    </location>
</feature>
<protein>
    <recommendedName>
        <fullName evidence="3 7">Deoxyribose-phosphate aldolase</fullName>
        <ecNumber evidence="3 7">4.1.2.4</ecNumber>
    </recommendedName>
</protein>
<evidence type="ECO:0000256" key="7">
    <source>
        <dbReference type="NCBIfam" id="TIGR00126"/>
    </source>
</evidence>
<sequence length="362" mass="38574">MDKTETRAQAAKPPVAKQQVAKTPALAAVPTAGAPTGSALTVVSHGGHARNKGTPLRPEWFETVQVNLTATERRAGTLGGRRTVKKEYQAAWLVKAVQCIDLTTLAGDDTPGRVHRLAMKARRPLREDIVAALGLADAPPTVGAVCVYPTMVAPAVKALAGSGIPVASVATGFPAGLTPLPQRLAEIRYAVDQGAGEIDIVINRAQVLTQDWNALYDEVKAMREACGEAHLKAILGTGDLKTLRNVYKASMVAMMAGADFIKTSTGKEDVNATLPVSLTMIRALRDYGDLTGEMIGFKPAGGLRTAKDALAWLALMKEELGRPWLEPDLFRIGASSLLADIERQLEHYVTGRYSALTHHAMA</sequence>
<dbReference type="EC" id="4.1.2.4" evidence="3 7"/>
<comment type="pathway">
    <text evidence="1">Carbohydrate degradation; 2-deoxy-D-ribose 1-phosphate degradation; D-glyceraldehyde 3-phosphate and acetaldehyde from 2-deoxy-alpha-D-ribose 1-phosphate: step 2/2.</text>
</comment>
<keyword evidence="4 9" id="KW-0456">Lyase</keyword>
<evidence type="ECO:0000313" key="10">
    <source>
        <dbReference type="Proteomes" id="UP001237448"/>
    </source>
</evidence>
<dbReference type="Gene3D" id="3.20.20.70">
    <property type="entry name" value="Aldolase class I"/>
    <property type="match status" value="1"/>
</dbReference>